<keyword evidence="3" id="KW-1185">Reference proteome</keyword>
<gene>
    <name evidence="2" type="ORF">E0D97_05015</name>
</gene>
<dbReference type="InterPro" id="IPR042047">
    <property type="entry name" value="SleB_dom1"/>
</dbReference>
<feature type="domain" description="Cell wall hydrolase SleB" evidence="1">
    <location>
        <begin position="42"/>
        <end position="152"/>
    </location>
</feature>
<accession>A0A4R0PEE8</accession>
<name>A0A4R0PEE8_9HYPH</name>
<reference evidence="2 3" key="1">
    <citation type="journal article" date="2015" name="Antonie Van Leeuwenhoek">
        <title>Oricola cellulosilytica gen. nov., sp. nov., a cellulose-degrading bacterium of the family Phyllobacteriaceae isolated from surface seashore water, and emended descriptions of Mesorhizobium loti and Phyllobacterium myrsinacearum.</title>
        <authorList>
            <person name="Hameed A."/>
            <person name="Shahina M."/>
            <person name="Lai W.A."/>
            <person name="Lin S.Y."/>
            <person name="Young L.S."/>
            <person name="Liu Y.C."/>
            <person name="Hsu Y.H."/>
            <person name="Young C.C."/>
        </authorList>
    </citation>
    <scope>NUCLEOTIDE SEQUENCE [LARGE SCALE GENOMIC DNA]</scope>
    <source>
        <strain evidence="2 3">KCTC 52183</strain>
    </source>
</reference>
<dbReference type="Gene3D" id="1.10.10.2520">
    <property type="entry name" value="Cell wall hydrolase SleB, domain 1"/>
    <property type="match status" value="1"/>
</dbReference>
<comment type="caution">
    <text evidence="2">The sequence shown here is derived from an EMBL/GenBank/DDBJ whole genome shotgun (WGS) entry which is preliminary data.</text>
</comment>
<dbReference type="GO" id="GO:0016787">
    <property type="term" value="F:hydrolase activity"/>
    <property type="evidence" value="ECO:0007669"/>
    <property type="project" value="UniProtKB-KW"/>
</dbReference>
<evidence type="ECO:0000313" key="2">
    <source>
        <dbReference type="EMBL" id="TCD14919.1"/>
    </source>
</evidence>
<evidence type="ECO:0000259" key="1">
    <source>
        <dbReference type="Pfam" id="PF07486"/>
    </source>
</evidence>
<dbReference type="EMBL" id="SJST01000002">
    <property type="protein sequence ID" value="TCD14919.1"/>
    <property type="molecule type" value="Genomic_DNA"/>
</dbReference>
<proteinExistence type="predicted"/>
<dbReference type="Proteomes" id="UP000291301">
    <property type="component" value="Unassembled WGS sequence"/>
</dbReference>
<protein>
    <submittedName>
        <fullName evidence="2">Cell wall hydrolase</fullName>
    </submittedName>
</protein>
<evidence type="ECO:0000313" key="3">
    <source>
        <dbReference type="Proteomes" id="UP000291301"/>
    </source>
</evidence>
<keyword evidence="2" id="KW-0378">Hydrolase</keyword>
<dbReference type="Pfam" id="PF07486">
    <property type="entry name" value="Hydrolase_2"/>
    <property type="match status" value="1"/>
</dbReference>
<organism evidence="2 3">
    <name type="scientific">Oricola cellulosilytica</name>
    <dbReference type="NCBI Taxonomy" id="1429082"/>
    <lineage>
        <taxon>Bacteria</taxon>
        <taxon>Pseudomonadati</taxon>
        <taxon>Pseudomonadota</taxon>
        <taxon>Alphaproteobacteria</taxon>
        <taxon>Hyphomicrobiales</taxon>
        <taxon>Ahrensiaceae</taxon>
        <taxon>Oricola</taxon>
    </lineage>
</organism>
<dbReference type="AlphaFoldDB" id="A0A4R0PEE8"/>
<dbReference type="OrthoDB" id="9785345at2"/>
<sequence length="160" mass="18060">MMVAPPVRKGDHKWMRRPLPAETLSAKQQHCITTAIYFEARGETVKGQAAVAQVILNRVRNPAYPDSACGVVYQNAEMRNRCQFSFACDGASERLKSERARKQAEWIAKAVTKGELFIPEIGSSTHYFADYVRPKWAGSMVKMASIGAHHFFKTRRGGWR</sequence>
<dbReference type="InterPro" id="IPR011105">
    <property type="entry name" value="Cell_wall_hydrolase_SleB"/>
</dbReference>